<dbReference type="PANTHER" id="PTHR42850">
    <property type="entry name" value="METALLOPHOSPHOESTERASE"/>
    <property type="match status" value="1"/>
</dbReference>
<dbReference type="Gene3D" id="3.60.21.10">
    <property type="match status" value="1"/>
</dbReference>
<dbReference type="InterPro" id="IPR024654">
    <property type="entry name" value="Calcineurin-like_PHP_lpxH"/>
</dbReference>
<reference evidence="3" key="1">
    <citation type="submission" date="2020-10" db="EMBL/GenBank/DDBJ databases">
        <authorList>
            <person name="Castelo-Branco R."/>
            <person name="Eusebio N."/>
            <person name="Adriana R."/>
            <person name="Vieira A."/>
            <person name="Brugerolle De Fraissinette N."/>
            <person name="Rezende De Castro R."/>
            <person name="Schneider M.P."/>
            <person name="Vasconcelos V."/>
            <person name="Leao P.N."/>
        </authorList>
    </citation>
    <scope>NUCLEOTIDE SEQUENCE</scope>
    <source>
        <strain evidence="3">LEGE 11480</strain>
    </source>
</reference>
<dbReference type="GO" id="GO:0016791">
    <property type="term" value="F:phosphatase activity"/>
    <property type="evidence" value="ECO:0007669"/>
    <property type="project" value="TreeGrafter"/>
</dbReference>
<dbReference type="InterPro" id="IPR011152">
    <property type="entry name" value="Pesterase_MJ0912"/>
</dbReference>
<evidence type="ECO:0000313" key="3">
    <source>
        <dbReference type="EMBL" id="MBE9028925.1"/>
    </source>
</evidence>
<protein>
    <submittedName>
        <fullName evidence="3">Metallophosphoesterase family protein</fullName>
    </submittedName>
</protein>
<keyword evidence="4" id="KW-1185">Reference proteome</keyword>
<dbReference type="PANTHER" id="PTHR42850:SF2">
    <property type="entry name" value="BLL5683 PROTEIN"/>
    <property type="match status" value="1"/>
</dbReference>
<feature type="domain" description="Calcineurin-like phosphoesterase" evidence="2">
    <location>
        <begin position="1"/>
        <end position="227"/>
    </location>
</feature>
<sequence>MKIAVMSCIHGNYEALNEVLCDIDAQQVEQIFCLGDLVGYGPHPNAVVEMIRSLDIPTVQGCWDEDIVDGLNACECSYPSLIAERRGKAAHVWTDQALHPENREFLAQLPLTLRHDNLCFVHGSPHNQHEYLMPEMDAFAAMERVMATEADVLFCGHTHIPYVRQFDQGQFTVKVNSVTVKSNQKAKQKTITQEFTTSLKKIVNAGSVGEPRHGRPNATYVIYETETQNVTLREVEYDYQKTCAAIIEKGLPEIFAWRLARGWEYAERADDPSHICER</sequence>
<comment type="caution">
    <text evidence="3">The sequence shown here is derived from an EMBL/GenBank/DDBJ whole genome shotgun (WGS) entry which is preliminary data.</text>
</comment>
<dbReference type="RefSeq" id="WP_264323748.1">
    <property type="nucleotide sequence ID" value="NZ_JADEXQ010000009.1"/>
</dbReference>
<dbReference type="CDD" id="cd00838">
    <property type="entry name" value="MPP_superfamily"/>
    <property type="match status" value="1"/>
</dbReference>
<dbReference type="AlphaFoldDB" id="A0A928Z332"/>
<dbReference type="InterPro" id="IPR029052">
    <property type="entry name" value="Metallo-depent_PP-like"/>
</dbReference>
<dbReference type="EMBL" id="JADEXQ010000009">
    <property type="protein sequence ID" value="MBE9028925.1"/>
    <property type="molecule type" value="Genomic_DNA"/>
</dbReference>
<evidence type="ECO:0000256" key="1">
    <source>
        <dbReference type="ARBA" id="ARBA00008950"/>
    </source>
</evidence>
<dbReference type="GO" id="GO:0005737">
    <property type="term" value="C:cytoplasm"/>
    <property type="evidence" value="ECO:0007669"/>
    <property type="project" value="TreeGrafter"/>
</dbReference>
<dbReference type="Proteomes" id="UP000625316">
    <property type="component" value="Unassembled WGS sequence"/>
</dbReference>
<dbReference type="SUPFAM" id="SSF56300">
    <property type="entry name" value="Metallo-dependent phosphatases"/>
    <property type="match status" value="1"/>
</dbReference>
<proteinExistence type="inferred from homology"/>
<evidence type="ECO:0000313" key="4">
    <source>
        <dbReference type="Proteomes" id="UP000625316"/>
    </source>
</evidence>
<dbReference type="PIRSF" id="PIRSF000883">
    <property type="entry name" value="Pesterase_MJ0912"/>
    <property type="match status" value="1"/>
</dbReference>
<comment type="similarity">
    <text evidence="1">Belongs to the metallophosphoesterase superfamily. YfcE family.</text>
</comment>
<accession>A0A928Z332</accession>
<dbReference type="Pfam" id="PF12850">
    <property type="entry name" value="Metallophos_2"/>
    <property type="match status" value="1"/>
</dbReference>
<organism evidence="3 4">
    <name type="scientific">Romeriopsis navalis LEGE 11480</name>
    <dbReference type="NCBI Taxonomy" id="2777977"/>
    <lineage>
        <taxon>Bacteria</taxon>
        <taxon>Bacillati</taxon>
        <taxon>Cyanobacteriota</taxon>
        <taxon>Cyanophyceae</taxon>
        <taxon>Leptolyngbyales</taxon>
        <taxon>Leptolyngbyaceae</taxon>
        <taxon>Romeriopsis</taxon>
        <taxon>Romeriopsis navalis</taxon>
    </lineage>
</organism>
<gene>
    <name evidence="3" type="ORF">IQ266_04005</name>
</gene>
<evidence type="ECO:0000259" key="2">
    <source>
        <dbReference type="Pfam" id="PF12850"/>
    </source>
</evidence>
<dbReference type="InterPro" id="IPR050126">
    <property type="entry name" value="Ap4A_hydrolase"/>
</dbReference>
<name>A0A928Z332_9CYAN</name>